<evidence type="ECO:0000313" key="4">
    <source>
        <dbReference type="WBParaSite" id="nRc.2.0.1.t30585-RA"/>
    </source>
</evidence>
<feature type="disulfide bond" evidence="1">
    <location>
        <begin position="121"/>
        <end position="130"/>
    </location>
</feature>
<dbReference type="PANTHER" id="PTHR15926">
    <property type="entry name" value="ALL-TRANS RETINOIC ACID-INDUCED DIFFERENTIATION FACTOR"/>
    <property type="match status" value="1"/>
</dbReference>
<dbReference type="InterPro" id="IPR042350">
    <property type="entry name" value="ATRAID"/>
</dbReference>
<proteinExistence type="predicted"/>
<reference evidence="4" key="1">
    <citation type="submission" date="2022-11" db="UniProtKB">
        <authorList>
            <consortium name="WormBaseParasite"/>
        </authorList>
    </citation>
    <scope>IDENTIFICATION</scope>
</reference>
<dbReference type="PANTHER" id="PTHR15926:SF1">
    <property type="entry name" value="ALL-TRANS RETINOIC ACID-INDUCED DIFFERENTIATION FACTOR"/>
    <property type="match status" value="1"/>
</dbReference>
<accession>A0A915JVZ2</accession>
<protein>
    <submittedName>
        <fullName evidence="4">EGF-like domain-containing protein</fullName>
    </submittedName>
</protein>
<dbReference type="Proteomes" id="UP000887565">
    <property type="component" value="Unplaced"/>
</dbReference>
<evidence type="ECO:0000313" key="3">
    <source>
        <dbReference type="Proteomes" id="UP000887565"/>
    </source>
</evidence>
<comment type="caution">
    <text evidence="1">Lacks conserved residue(s) required for the propagation of feature annotation.</text>
</comment>
<evidence type="ECO:0000259" key="2">
    <source>
        <dbReference type="PROSITE" id="PS50026"/>
    </source>
</evidence>
<keyword evidence="3" id="KW-1185">Reference proteome</keyword>
<keyword evidence="1" id="KW-0245">EGF-like domain</keyword>
<name>A0A915JVZ2_ROMCU</name>
<sequence length="205" mass="22945">LIATSLASDLCKLHCNEHNSDKFVEKFCSKAGYDFSQNCCYKDGINNGTVVGVDLSNCNLTNIGKDFFTEDASPRGKNFEVVDLTDNQLSGAVISNDSWSATCPEHSTCLDYGPGRVQCRCMPGRYGYKCLKTDTKTKPMQRLTFKSEIAEKLATDKKVVISTVRVFFLIQYTFPSWEHSPLLYQFLYGRSSVDWPLTIPNSANV</sequence>
<keyword evidence="1" id="KW-1015">Disulfide bond</keyword>
<dbReference type="PROSITE" id="PS50026">
    <property type="entry name" value="EGF_3"/>
    <property type="match status" value="1"/>
</dbReference>
<dbReference type="AlphaFoldDB" id="A0A915JVZ2"/>
<dbReference type="InterPro" id="IPR000742">
    <property type="entry name" value="EGF"/>
</dbReference>
<dbReference type="WBParaSite" id="nRc.2.0.1.t30585-RA">
    <property type="protein sequence ID" value="nRc.2.0.1.t30585-RA"/>
    <property type="gene ID" value="nRc.2.0.1.g30585"/>
</dbReference>
<feature type="domain" description="EGF-like" evidence="2">
    <location>
        <begin position="95"/>
        <end position="131"/>
    </location>
</feature>
<evidence type="ECO:0000256" key="1">
    <source>
        <dbReference type="PROSITE-ProRule" id="PRU00076"/>
    </source>
</evidence>
<organism evidence="3 4">
    <name type="scientific">Romanomermis culicivorax</name>
    <name type="common">Nematode worm</name>
    <dbReference type="NCBI Taxonomy" id="13658"/>
    <lineage>
        <taxon>Eukaryota</taxon>
        <taxon>Metazoa</taxon>
        <taxon>Ecdysozoa</taxon>
        <taxon>Nematoda</taxon>
        <taxon>Enoplea</taxon>
        <taxon>Dorylaimia</taxon>
        <taxon>Mermithida</taxon>
        <taxon>Mermithoidea</taxon>
        <taxon>Mermithidae</taxon>
        <taxon>Romanomermis</taxon>
    </lineage>
</organism>
<dbReference type="PROSITE" id="PS00022">
    <property type="entry name" value="EGF_1"/>
    <property type="match status" value="1"/>
</dbReference>